<gene>
    <name evidence="1" type="ORF">BpHYR1_041849</name>
</gene>
<dbReference type="EMBL" id="REGN01006701">
    <property type="protein sequence ID" value="RNA08551.1"/>
    <property type="molecule type" value="Genomic_DNA"/>
</dbReference>
<organism evidence="1 2">
    <name type="scientific">Brachionus plicatilis</name>
    <name type="common">Marine rotifer</name>
    <name type="synonym">Brachionus muelleri</name>
    <dbReference type="NCBI Taxonomy" id="10195"/>
    <lineage>
        <taxon>Eukaryota</taxon>
        <taxon>Metazoa</taxon>
        <taxon>Spiralia</taxon>
        <taxon>Gnathifera</taxon>
        <taxon>Rotifera</taxon>
        <taxon>Eurotatoria</taxon>
        <taxon>Monogononta</taxon>
        <taxon>Pseudotrocha</taxon>
        <taxon>Ploima</taxon>
        <taxon>Brachionidae</taxon>
        <taxon>Brachionus</taxon>
    </lineage>
</organism>
<evidence type="ECO:0000313" key="2">
    <source>
        <dbReference type="Proteomes" id="UP000276133"/>
    </source>
</evidence>
<dbReference type="Proteomes" id="UP000276133">
    <property type="component" value="Unassembled WGS sequence"/>
</dbReference>
<evidence type="ECO:0000313" key="1">
    <source>
        <dbReference type="EMBL" id="RNA08551.1"/>
    </source>
</evidence>
<reference evidence="1 2" key="1">
    <citation type="journal article" date="2018" name="Sci. Rep.">
        <title>Genomic signatures of local adaptation to the degree of environmental predictability in rotifers.</title>
        <authorList>
            <person name="Franch-Gras L."/>
            <person name="Hahn C."/>
            <person name="Garcia-Roger E.M."/>
            <person name="Carmona M.J."/>
            <person name="Serra M."/>
            <person name="Gomez A."/>
        </authorList>
    </citation>
    <scope>NUCLEOTIDE SEQUENCE [LARGE SCALE GENOMIC DNA]</scope>
    <source>
        <strain evidence="1">HYR1</strain>
    </source>
</reference>
<proteinExistence type="predicted"/>
<protein>
    <submittedName>
        <fullName evidence="1">Uncharacterized protein</fullName>
    </submittedName>
</protein>
<keyword evidence="2" id="KW-1185">Reference proteome</keyword>
<name>A0A3M7QC37_BRAPC</name>
<dbReference type="AlphaFoldDB" id="A0A3M7QC37"/>
<comment type="caution">
    <text evidence="1">The sequence shown here is derived from an EMBL/GenBank/DDBJ whole genome shotgun (WGS) entry which is preliminary data.</text>
</comment>
<accession>A0A3M7QC37</accession>
<sequence>MFKMIFIRLQLRDLDMIKNSQKTVRHLLAIWLFNCMTFKKINKFKKGKFVILLFLHNYIADKPLLIIMDKQQTECMSPLKIKK</sequence>